<dbReference type="InterPro" id="IPR043128">
    <property type="entry name" value="Rev_trsase/Diguanyl_cyclase"/>
</dbReference>
<dbReference type="CDD" id="cd00130">
    <property type="entry name" value="PAS"/>
    <property type="match status" value="1"/>
</dbReference>
<dbReference type="InterPro" id="IPR052155">
    <property type="entry name" value="Biofilm_reg_signaling"/>
</dbReference>
<dbReference type="SUPFAM" id="SSF55073">
    <property type="entry name" value="Nucleotide cyclase"/>
    <property type="match status" value="1"/>
</dbReference>
<dbReference type="InterPro" id="IPR000700">
    <property type="entry name" value="PAS-assoc_C"/>
</dbReference>
<dbReference type="CDD" id="cd01948">
    <property type="entry name" value="EAL"/>
    <property type="match status" value="1"/>
</dbReference>
<dbReference type="CDD" id="cd01949">
    <property type="entry name" value="GGDEF"/>
    <property type="match status" value="1"/>
</dbReference>
<feature type="domain" description="EAL" evidence="3">
    <location>
        <begin position="473"/>
        <end position="726"/>
    </location>
</feature>
<dbReference type="RefSeq" id="WP_142607969.1">
    <property type="nucleotide sequence ID" value="NZ_VDGG01000029.1"/>
</dbReference>
<dbReference type="InterPro" id="IPR035965">
    <property type="entry name" value="PAS-like_dom_sf"/>
</dbReference>
<dbReference type="PROSITE" id="PS50887">
    <property type="entry name" value="GGDEF"/>
    <property type="match status" value="1"/>
</dbReference>
<dbReference type="Gene3D" id="3.30.450.20">
    <property type="entry name" value="PAS domain"/>
    <property type="match status" value="2"/>
</dbReference>
<dbReference type="InterPro" id="IPR001633">
    <property type="entry name" value="EAL_dom"/>
</dbReference>
<sequence length="729" mass="83161">MESIFDTKSDELLHSLKTAIINESLGEDIALQEKLEDAFLKMELMNYALNETMIIAVTNKAGQILYINDRFTQISGYEREELLGKTHKVVNSKVHPPSFFKEMWTMILSGETWTGEICNQRKNGELYWVKTYILPVKINEKESYFLSIRTDITSEKEKEKLLQAAIVSSFDTVVNQVNNLVFKVEQDAYGSFGLSLLSGKIASTYLSKRGLEPISPTSQSLMENNLFSLTPIDTYLPKDISKRLLENLKNVYTGKEVSYKEWLDDKCIHITLSPLEQNGKVIGALGFGNDITELESARKALAELAYYDHLTNTFNTAALERDVLQKVIAEKPFSFIYIDLDRFKNINDSLGHVTGDTLLQKVTDRLKKMLLKTGSLYRIGGDEFVILIDEVSPEESSLHYAKLLIQEVEQPFLVDKMEVYISCSIGISHFPSHGTSHHDLHRAADIALNVTKESGKRNAILFDHRHKVAFVNKVLLESDIRMGLENKEFYLVFQPKVKLETESIDGYEALIRWNKKGKEIISPNEFIPFAEETGLIIPIGRYVLREACRQAAQWLQEEVQFHTISVNISPAELEQNDFLQNVQSILEETRLPAHYLELEVTENVLMKNMERLTGVLLELKAQGVKIAMDDFGSGFSNFRYLSDLPIHTLKIDRLFMNRILEKRDEVIVSSIIRIGHSLGLEVVAEGVEDVEVIDFLKMHNCHTVQGYYYSKPLLAQDVPTFTIEEKKDC</sequence>
<name>A0A544T2I8_9BACI</name>
<dbReference type="SUPFAM" id="SSF141868">
    <property type="entry name" value="EAL domain-like"/>
    <property type="match status" value="1"/>
</dbReference>
<dbReference type="SMART" id="SM00267">
    <property type="entry name" value="GGDEF"/>
    <property type="match status" value="1"/>
</dbReference>
<dbReference type="PANTHER" id="PTHR44757">
    <property type="entry name" value="DIGUANYLATE CYCLASE DGCP"/>
    <property type="match status" value="1"/>
</dbReference>
<dbReference type="Pfam" id="PF00563">
    <property type="entry name" value="EAL"/>
    <property type="match status" value="1"/>
</dbReference>
<dbReference type="InterPro" id="IPR001610">
    <property type="entry name" value="PAC"/>
</dbReference>
<dbReference type="EMBL" id="VDGG01000029">
    <property type="protein sequence ID" value="TQR11673.1"/>
    <property type="molecule type" value="Genomic_DNA"/>
</dbReference>
<feature type="domain" description="PAS" evidence="1">
    <location>
        <begin position="55"/>
        <end position="96"/>
    </location>
</feature>
<evidence type="ECO:0000259" key="3">
    <source>
        <dbReference type="PROSITE" id="PS50883"/>
    </source>
</evidence>
<evidence type="ECO:0000313" key="6">
    <source>
        <dbReference type="Proteomes" id="UP000318937"/>
    </source>
</evidence>
<reference evidence="5 6" key="1">
    <citation type="submission" date="2019-05" db="EMBL/GenBank/DDBJ databases">
        <title>Psychrobacillus vulpis sp. nov., a new species isolated from feces of a red fox that inhabits in The Tablas de Daimiel Natural Park, Albacete, Spain.</title>
        <authorList>
            <person name="Rodriguez M."/>
            <person name="Reina J.C."/>
            <person name="Bejar V."/>
            <person name="Llamas I."/>
        </authorList>
    </citation>
    <scope>NUCLEOTIDE SEQUENCE [LARGE SCALE GENOMIC DNA]</scope>
    <source>
        <strain evidence="5 6">NHI-2</strain>
    </source>
</reference>
<dbReference type="Proteomes" id="UP000318937">
    <property type="component" value="Unassembled WGS sequence"/>
</dbReference>
<evidence type="ECO:0000313" key="5">
    <source>
        <dbReference type="EMBL" id="TQR11673.1"/>
    </source>
</evidence>
<accession>A0A544T2I8</accession>
<dbReference type="PROSITE" id="PS50883">
    <property type="entry name" value="EAL"/>
    <property type="match status" value="1"/>
</dbReference>
<dbReference type="InterPro" id="IPR000014">
    <property type="entry name" value="PAS"/>
</dbReference>
<evidence type="ECO:0000259" key="2">
    <source>
        <dbReference type="PROSITE" id="PS50113"/>
    </source>
</evidence>
<dbReference type="AlphaFoldDB" id="A0A544T2I8"/>
<dbReference type="PROSITE" id="PS50113">
    <property type="entry name" value="PAC"/>
    <property type="match status" value="1"/>
</dbReference>
<dbReference type="Pfam" id="PF13426">
    <property type="entry name" value="PAS_9"/>
    <property type="match status" value="1"/>
</dbReference>
<dbReference type="OrthoDB" id="9759607at2"/>
<evidence type="ECO:0000259" key="1">
    <source>
        <dbReference type="PROSITE" id="PS50112"/>
    </source>
</evidence>
<dbReference type="SMART" id="SM00086">
    <property type="entry name" value="PAC"/>
    <property type="match status" value="2"/>
</dbReference>
<feature type="domain" description="PAC" evidence="2">
    <location>
        <begin position="113"/>
        <end position="164"/>
    </location>
</feature>
<dbReference type="PROSITE" id="PS50112">
    <property type="entry name" value="PAS"/>
    <property type="match status" value="1"/>
</dbReference>
<dbReference type="PANTHER" id="PTHR44757:SF2">
    <property type="entry name" value="BIOFILM ARCHITECTURE MAINTENANCE PROTEIN MBAA"/>
    <property type="match status" value="1"/>
</dbReference>
<dbReference type="Gene3D" id="3.30.70.270">
    <property type="match status" value="1"/>
</dbReference>
<keyword evidence="6" id="KW-1185">Reference proteome</keyword>
<dbReference type="SMART" id="SM00052">
    <property type="entry name" value="EAL"/>
    <property type="match status" value="1"/>
</dbReference>
<dbReference type="InterPro" id="IPR035919">
    <property type="entry name" value="EAL_sf"/>
</dbReference>
<dbReference type="InterPro" id="IPR029787">
    <property type="entry name" value="Nucleotide_cyclase"/>
</dbReference>
<dbReference type="NCBIfam" id="TIGR00229">
    <property type="entry name" value="sensory_box"/>
    <property type="match status" value="1"/>
</dbReference>
<dbReference type="Pfam" id="PF00990">
    <property type="entry name" value="GGDEF"/>
    <property type="match status" value="1"/>
</dbReference>
<organism evidence="5 6">
    <name type="scientific">Psychrobacillus soli</name>
    <dbReference type="NCBI Taxonomy" id="1543965"/>
    <lineage>
        <taxon>Bacteria</taxon>
        <taxon>Bacillati</taxon>
        <taxon>Bacillota</taxon>
        <taxon>Bacilli</taxon>
        <taxon>Bacillales</taxon>
        <taxon>Bacillaceae</taxon>
        <taxon>Psychrobacillus</taxon>
    </lineage>
</organism>
<protein>
    <submittedName>
        <fullName evidence="5">EAL domain-containing protein</fullName>
    </submittedName>
</protein>
<proteinExistence type="predicted"/>
<feature type="domain" description="GGDEF" evidence="4">
    <location>
        <begin position="331"/>
        <end position="464"/>
    </location>
</feature>
<comment type="caution">
    <text evidence="5">The sequence shown here is derived from an EMBL/GenBank/DDBJ whole genome shotgun (WGS) entry which is preliminary data.</text>
</comment>
<dbReference type="InterPro" id="IPR000160">
    <property type="entry name" value="GGDEF_dom"/>
</dbReference>
<dbReference type="Gene3D" id="3.20.20.450">
    <property type="entry name" value="EAL domain"/>
    <property type="match status" value="1"/>
</dbReference>
<dbReference type="NCBIfam" id="TIGR00254">
    <property type="entry name" value="GGDEF"/>
    <property type="match status" value="1"/>
</dbReference>
<evidence type="ECO:0000259" key="4">
    <source>
        <dbReference type="PROSITE" id="PS50887"/>
    </source>
</evidence>
<dbReference type="SUPFAM" id="SSF55785">
    <property type="entry name" value="PYP-like sensor domain (PAS domain)"/>
    <property type="match status" value="1"/>
</dbReference>
<gene>
    <name evidence="5" type="ORF">FG383_13760</name>
</gene>